<feature type="chain" id="PRO_5046677037" evidence="1">
    <location>
        <begin position="17"/>
        <end position="226"/>
    </location>
</feature>
<dbReference type="PROSITE" id="PS51257">
    <property type="entry name" value="PROKAR_LIPOPROTEIN"/>
    <property type="match status" value="1"/>
</dbReference>
<keyword evidence="3" id="KW-1185">Reference proteome</keyword>
<evidence type="ECO:0000313" key="2">
    <source>
        <dbReference type="EMBL" id="MFF5295078.1"/>
    </source>
</evidence>
<proteinExistence type="predicted"/>
<evidence type="ECO:0000313" key="3">
    <source>
        <dbReference type="Proteomes" id="UP001602245"/>
    </source>
</evidence>
<dbReference type="Pfam" id="PF20062">
    <property type="entry name" value="DUF6461"/>
    <property type="match status" value="1"/>
</dbReference>
<name>A0ABW6WP51_9ACTN</name>
<evidence type="ECO:0000256" key="1">
    <source>
        <dbReference type="SAM" id="SignalP"/>
    </source>
</evidence>
<reference evidence="2 3" key="1">
    <citation type="submission" date="2024-10" db="EMBL/GenBank/DDBJ databases">
        <title>The Natural Products Discovery Center: Release of the First 8490 Sequenced Strains for Exploring Actinobacteria Biosynthetic Diversity.</title>
        <authorList>
            <person name="Kalkreuter E."/>
            <person name="Kautsar S.A."/>
            <person name="Yang D."/>
            <person name="Bader C.D."/>
            <person name="Teijaro C.N."/>
            <person name="Fluegel L."/>
            <person name="Davis C.M."/>
            <person name="Simpson J.R."/>
            <person name="Lauterbach L."/>
            <person name="Steele A.D."/>
            <person name="Gui C."/>
            <person name="Meng S."/>
            <person name="Li G."/>
            <person name="Viehrig K."/>
            <person name="Ye F."/>
            <person name="Su P."/>
            <person name="Kiefer A.F."/>
            <person name="Nichols A."/>
            <person name="Cepeda A.J."/>
            <person name="Yan W."/>
            <person name="Fan B."/>
            <person name="Jiang Y."/>
            <person name="Adhikari A."/>
            <person name="Zheng C.-J."/>
            <person name="Schuster L."/>
            <person name="Cowan T.M."/>
            <person name="Smanski M.J."/>
            <person name="Chevrette M.G."/>
            <person name="De Carvalho L.P.S."/>
            <person name="Shen B."/>
        </authorList>
    </citation>
    <scope>NUCLEOTIDE SEQUENCE [LARGE SCALE GENOMIC DNA]</scope>
    <source>
        <strain evidence="2 3">NPDC000087</strain>
    </source>
</reference>
<accession>A0ABW6WP51</accession>
<dbReference type="EMBL" id="JBIAZU010000007">
    <property type="protein sequence ID" value="MFF5295078.1"/>
    <property type="molecule type" value="Genomic_DNA"/>
</dbReference>
<comment type="caution">
    <text evidence="2">The sequence shown here is derived from an EMBL/GenBank/DDBJ whole genome shotgun (WGS) entry which is preliminary data.</text>
</comment>
<dbReference type="InterPro" id="IPR045592">
    <property type="entry name" value="DUF6461"/>
</dbReference>
<dbReference type="Proteomes" id="UP001602245">
    <property type="component" value="Unassembled WGS sequence"/>
</dbReference>
<sequence>MRRRSLALLLTAGALAACSPRRSGTPAAAATARAAVADDYWWFALEPDLDRGFCFTWVKGLTPQQVLKRLGGKELERITWQQLVGSGDGPSEPTDRYFIGVARVEDWSLIVEDAGDLGVTEQLVRPLSAGTTVVAHQRGPDGHGRFLLLEDSAIELDFDPLAPATVAGSRAAELASMMSSVGFGRGDDPAQGTAAAFALTERLTGTEMTQELLRSRTYLLTTVPRA</sequence>
<dbReference type="RefSeq" id="WP_157296903.1">
    <property type="nucleotide sequence ID" value="NZ_JBIAZU010000007.1"/>
</dbReference>
<feature type="signal peptide" evidence="1">
    <location>
        <begin position="1"/>
        <end position="16"/>
    </location>
</feature>
<gene>
    <name evidence="2" type="ORF">ACFY35_37040</name>
</gene>
<keyword evidence="1" id="KW-0732">Signal</keyword>
<organism evidence="2 3">
    <name type="scientific">Paractinoplanes globisporus</name>
    <dbReference type="NCBI Taxonomy" id="113565"/>
    <lineage>
        <taxon>Bacteria</taxon>
        <taxon>Bacillati</taxon>
        <taxon>Actinomycetota</taxon>
        <taxon>Actinomycetes</taxon>
        <taxon>Micromonosporales</taxon>
        <taxon>Micromonosporaceae</taxon>
        <taxon>Paractinoplanes</taxon>
    </lineage>
</organism>
<protein>
    <submittedName>
        <fullName evidence="2">DUF6461 domain-containing protein</fullName>
    </submittedName>
</protein>